<evidence type="ECO:0000313" key="1">
    <source>
        <dbReference type="EMBL" id="MCE3216982.1"/>
    </source>
</evidence>
<organism evidence="1 2">
    <name type="scientific">Datura stramonium</name>
    <name type="common">Jimsonweed</name>
    <name type="synonym">Common thornapple</name>
    <dbReference type="NCBI Taxonomy" id="4076"/>
    <lineage>
        <taxon>Eukaryota</taxon>
        <taxon>Viridiplantae</taxon>
        <taxon>Streptophyta</taxon>
        <taxon>Embryophyta</taxon>
        <taxon>Tracheophyta</taxon>
        <taxon>Spermatophyta</taxon>
        <taxon>Magnoliopsida</taxon>
        <taxon>eudicotyledons</taxon>
        <taxon>Gunneridae</taxon>
        <taxon>Pentapetalae</taxon>
        <taxon>asterids</taxon>
        <taxon>lamiids</taxon>
        <taxon>Solanales</taxon>
        <taxon>Solanaceae</taxon>
        <taxon>Solanoideae</taxon>
        <taxon>Datureae</taxon>
        <taxon>Datura</taxon>
    </lineage>
</organism>
<feature type="non-terminal residue" evidence="1">
    <location>
        <position position="181"/>
    </location>
</feature>
<dbReference type="Proteomes" id="UP000823775">
    <property type="component" value="Unassembled WGS sequence"/>
</dbReference>
<proteinExistence type="predicted"/>
<dbReference type="EMBL" id="JACEIK010015340">
    <property type="protein sequence ID" value="MCE3216982.1"/>
    <property type="molecule type" value="Genomic_DNA"/>
</dbReference>
<feature type="non-terminal residue" evidence="1">
    <location>
        <position position="1"/>
    </location>
</feature>
<evidence type="ECO:0000313" key="2">
    <source>
        <dbReference type="Proteomes" id="UP000823775"/>
    </source>
</evidence>
<reference evidence="1 2" key="1">
    <citation type="journal article" date="2021" name="BMC Genomics">
        <title>Datura genome reveals duplications of psychoactive alkaloid biosynthetic genes and high mutation rate following tissue culture.</title>
        <authorList>
            <person name="Rajewski A."/>
            <person name="Carter-House D."/>
            <person name="Stajich J."/>
            <person name="Litt A."/>
        </authorList>
    </citation>
    <scope>NUCLEOTIDE SEQUENCE [LARGE SCALE GENOMIC DNA]</scope>
    <source>
        <strain evidence="1">AR-01</strain>
    </source>
</reference>
<keyword evidence="2" id="KW-1185">Reference proteome</keyword>
<name>A0ABS8X096_DATST</name>
<gene>
    <name evidence="1" type="ORF">HAX54_009840</name>
</gene>
<sequence length="181" mass="20441">LGDLVRLPSTRKITKKVMKEVLKDNQENTAQKRNLKNKVVVEEEVQPENVLDHKGGEIEKDIDDDIAIGVMLIREKALSQSFTDGGVQNIGTRSAKKVFKKSILTGTKIKQRETLAEEELEVASKSSKLKRTMTCEGSVTEGPDTTSSFAKQRELLSVSLEKRGKPFRRHKRFLEDEFLTL</sequence>
<protein>
    <submittedName>
        <fullName evidence="1">Uncharacterized protein</fullName>
    </submittedName>
</protein>
<accession>A0ABS8X096</accession>
<comment type="caution">
    <text evidence="1">The sequence shown here is derived from an EMBL/GenBank/DDBJ whole genome shotgun (WGS) entry which is preliminary data.</text>
</comment>